<comment type="caution">
    <text evidence="1">The sequence shown here is derived from an EMBL/GenBank/DDBJ whole genome shotgun (WGS) entry which is preliminary data.</text>
</comment>
<evidence type="ECO:0000313" key="2">
    <source>
        <dbReference type="Proteomes" id="UP001597218"/>
    </source>
</evidence>
<accession>A0ABW4SHS1</accession>
<sequence>MNKTLNKLASWLKKPVTFEPSDFDFDHTEENEVFYITEQEAEEPFAVCSVDAAFRLKNFEYIDAEVFGGPGDLNAKDIAQVAEEFIHMFHPDELKTYGLQAVIDLDGLYLIQYGIKEERYNLELPCIGFMLTISAGGQVKQFSFEEGPANIVYPEHVISEEEAMAAYIACTDFELEIHKTDTEHFRNGDDTYRLVWSLKEAAVDIPASGEKWDTVCEGNVYESLPPHTSVDVPFLQAVGMTDEHVKIGEHLDEGLRVEKWQHASLQAPESVDWSEAYASSMITIHYDSSDRPVFVYNGEVWTDDEIYLDDEVLEQHALNYLFGLFPDAATRFKLQQVEHEDEWEELQDVEDELNEDPDGDWAAEQDASFEDEVDEDDWLGDDGEVEGEETKDFYFHYHLNGVPVEGIAVVVQVGLYSGRIVSASMEMTEEFPPTDIPTVPVLTKEEAAEQMKRRMKMELALSMEFDEEGETFYRLTYVPSFPETTGHVRMIDAVNGTAYFMEVGGSIFY</sequence>
<dbReference type="EMBL" id="JBHUGI010000032">
    <property type="protein sequence ID" value="MFD1928838.1"/>
    <property type="molecule type" value="Genomic_DNA"/>
</dbReference>
<dbReference type="Proteomes" id="UP001597218">
    <property type="component" value="Unassembled WGS sequence"/>
</dbReference>
<proteinExistence type="predicted"/>
<reference evidence="2" key="1">
    <citation type="journal article" date="2019" name="Int. J. Syst. Evol. Microbiol.">
        <title>The Global Catalogue of Microorganisms (GCM) 10K type strain sequencing project: providing services to taxonomists for standard genome sequencing and annotation.</title>
        <authorList>
            <consortium name="The Broad Institute Genomics Platform"/>
            <consortium name="The Broad Institute Genome Sequencing Center for Infectious Disease"/>
            <person name="Wu L."/>
            <person name="Ma J."/>
        </authorList>
    </citation>
    <scope>NUCLEOTIDE SEQUENCE [LARGE SCALE GENOMIC DNA]</scope>
    <source>
        <strain evidence="2">CGMCC 4.7177</strain>
    </source>
</reference>
<protein>
    <recommendedName>
        <fullName evidence="3">PepSY domain-containing protein</fullName>
    </recommendedName>
</protein>
<organism evidence="1 2">
    <name type="scientific">Sporosarcina siberiensis</name>
    <dbReference type="NCBI Taxonomy" id="1365606"/>
    <lineage>
        <taxon>Bacteria</taxon>
        <taxon>Bacillati</taxon>
        <taxon>Bacillota</taxon>
        <taxon>Bacilli</taxon>
        <taxon>Bacillales</taxon>
        <taxon>Caryophanaceae</taxon>
        <taxon>Sporosarcina</taxon>
    </lineage>
</organism>
<gene>
    <name evidence="1" type="ORF">ACFSFY_12425</name>
</gene>
<dbReference type="RefSeq" id="WP_381538477.1">
    <property type="nucleotide sequence ID" value="NZ_JBHUGI010000032.1"/>
</dbReference>
<name>A0ABW4SHS1_9BACL</name>
<evidence type="ECO:0008006" key="3">
    <source>
        <dbReference type="Google" id="ProtNLM"/>
    </source>
</evidence>
<keyword evidence="2" id="KW-1185">Reference proteome</keyword>
<evidence type="ECO:0000313" key="1">
    <source>
        <dbReference type="EMBL" id="MFD1928838.1"/>
    </source>
</evidence>